<dbReference type="SUPFAM" id="SSF158472">
    <property type="entry name" value="HAMP domain-like"/>
    <property type="match status" value="1"/>
</dbReference>
<dbReference type="SUPFAM" id="SSF55073">
    <property type="entry name" value="Nucleotide cyclase"/>
    <property type="match status" value="1"/>
</dbReference>
<dbReference type="InterPro" id="IPR000700">
    <property type="entry name" value="PAS-assoc_C"/>
</dbReference>
<dbReference type="NCBIfam" id="TIGR00254">
    <property type="entry name" value="GGDEF"/>
    <property type="match status" value="1"/>
</dbReference>
<dbReference type="Pfam" id="PF13426">
    <property type="entry name" value="PAS_9"/>
    <property type="match status" value="1"/>
</dbReference>
<dbReference type="PANTHER" id="PTHR46663:SF3">
    <property type="entry name" value="SLL0267 PROTEIN"/>
    <property type="match status" value="1"/>
</dbReference>
<dbReference type="HOGENOM" id="CLU_489005_0_0_5"/>
<dbReference type="AlphaFoldDB" id="V6F5Z9"/>
<dbReference type="InterPro" id="IPR043128">
    <property type="entry name" value="Rev_trsase/Diguanyl_cyclase"/>
</dbReference>
<dbReference type="InterPro" id="IPR052163">
    <property type="entry name" value="DGC-Regulatory_Protein"/>
</dbReference>
<dbReference type="InterPro" id="IPR000014">
    <property type="entry name" value="PAS"/>
</dbReference>
<dbReference type="FunFam" id="3.30.70.270:FF:000001">
    <property type="entry name" value="Diguanylate cyclase domain protein"/>
    <property type="match status" value="1"/>
</dbReference>
<dbReference type="STRING" id="1430440.MGMSRv2__2708"/>
<evidence type="ECO:0000256" key="4">
    <source>
        <dbReference type="ARBA" id="ARBA00022989"/>
    </source>
</evidence>
<organism evidence="11 12">
    <name type="scientific">Magnetospirillum gryphiswaldense (strain DSM 6361 / JCM 21280 / NBRC 15271 / MSR-1)</name>
    <dbReference type="NCBI Taxonomy" id="431944"/>
    <lineage>
        <taxon>Bacteria</taxon>
        <taxon>Pseudomonadati</taxon>
        <taxon>Pseudomonadota</taxon>
        <taxon>Alphaproteobacteria</taxon>
        <taxon>Rhodospirillales</taxon>
        <taxon>Rhodospirillaceae</taxon>
        <taxon>Magnetospirillum</taxon>
    </lineage>
</organism>
<dbReference type="EMBL" id="HG794546">
    <property type="protein sequence ID" value="CDK99923.1"/>
    <property type="molecule type" value="Genomic_DNA"/>
</dbReference>
<dbReference type="NCBIfam" id="TIGR00229">
    <property type="entry name" value="sensory_box"/>
    <property type="match status" value="1"/>
</dbReference>
<dbReference type="Gene3D" id="3.30.70.270">
    <property type="match status" value="1"/>
</dbReference>
<dbReference type="GO" id="GO:0007165">
    <property type="term" value="P:signal transduction"/>
    <property type="evidence" value="ECO:0007669"/>
    <property type="project" value="InterPro"/>
</dbReference>
<dbReference type="InterPro" id="IPR000160">
    <property type="entry name" value="GGDEF_dom"/>
</dbReference>
<evidence type="ECO:0000313" key="11">
    <source>
        <dbReference type="EMBL" id="CDK99923.1"/>
    </source>
</evidence>
<dbReference type="Gene3D" id="6.10.340.10">
    <property type="match status" value="1"/>
</dbReference>
<sequence>MFERVSIRLRLYSLALTMLALAGVIGASGLNALHDRLLIERQNQSRMLVQGALGYMDRLDGMVRAGALTQGEAMDRAINAVAAMSARQGDYLWINDLQPRVIWHPMGSWMGRDVSDFTDSDGRYLFREFVDRTNGTGGTFVHYSWPDPKTGQIGAKISYVERFAPWGWVVGSGLYLDDLHQAWRQGAVGWGLTAGLALLVCMALAWVLGQSITKPLGRITRSMRLLAQGHDVEVPETNRGDEIGDLTRAMAVFRQHLIQREEARQAHDRVLAQAKTVFDHISEAVMLTDEANRIIMVNPSFARITGYSLNEVVGKTPDILSSGRHDDSFYQALWRELRESGEWHGEIWNRTKSGAIYPESLSITQLRQPDGRMDGYVATFMDITDRKRREARVRWRAEHDSLTGLCNRAQFEARLADAVRIAADSSSLAAVMYLDLDGFKPVNDSLGHAAGDQVLKRVAKRIEAAVRGDDVVARLGGDEFVVLVEGLAAADDVARIAAKLVDSLAQPFNIDHQSVTIGVSIGIALFPRDGTDPATLLVAADTAMYQAKHQGRGGFAFAQPGQVLVSVEG</sequence>
<dbReference type="SMART" id="SM00304">
    <property type="entry name" value="HAMP"/>
    <property type="match status" value="1"/>
</dbReference>
<keyword evidence="5 6" id="KW-0472">Membrane</keyword>
<feature type="domain" description="HAMP" evidence="9">
    <location>
        <begin position="210"/>
        <end position="262"/>
    </location>
</feature>
<dbReference type="PROSITE" id="PS50885">
    <property type="entry name" value="HAMP"/>
    <property type="match status" value="1"/>
</dbReference>
<evidence type="ECO:0000256" key="6">
    <source>
        <dbReference type="SAM" id="Phobius"/>
    </source>
</evidence>
<dbReference type="GO" id="GO:0003824">
    <property type="term" value="F:catalytic activity"/>
    <property type="evidence" value="ECO:0007669"/>
    <property type="project" value="UniProtKB-ARBA"/>
</dbReference>
<protein>
    <submittedName>
        <fullName evidence="11">PAS:GGDEF</fullName>
    </submittedName>
</protein>
<feature type="domain" description="PAS" evidence="7">
    <location>
        <begin position="270"/>
        <end position="316"/>
    </location>
</feature>
<feature type="domain" description="PAC" evidence="8">
    <location>
        <begin position="343"/>
        <end position="395"/>
    </location>
</feature>
<keyword evidence="3 6" id="KW-0812">Transmembrane</keyword>
<dbReference type="InterPro" id="IPR033480">
    <property type="entry name" value="sCache_2"/>
</dbReference>
<feature type="domain" description="GGDEF" evidence="10">
    <location>
        <begin position="427"/>
        <end position="560"/>
    </location>
</feature>
<evidence type="ECO:0000313" key="12">
    <source>
        <dbReference type="Proteomes" id="UP000018922"/>
    </source>
</evidence>
<evidence type="ECO:0000256" key="3">
    <source>
        <dbReference type="ARBA" id="ARBA00022692"/>
    </source>
</evidence>
<comment type="subcellular location">
    <subcellularLocation>
        <location evidence="1">Cell membrane</location>
        <topology evidence="1">Multi-pass membrane protein</topology>
    </subcellularLocation>
</comment>
<evidence type="ECO:0000259" key="9">
    <source>
        <dbReference type="PROSITE" id="PS50885"/>
    </source>
</evidence>
<name>V6F5Z9_MAGGM</name>
<dbReference type="GO" id="GO:0005886">
    <property type="term" value="C:plasma membrane"/>
    <property type="evidence" value="ECO:0007669"/>
    <property type="project" value="UniProtKB-SubCell"/>
</dbReference>
<dbReference type="Gene3D" id="3.30.450.20">
    <property type="entry name" value="PAS domain"/>
    <property type="match status" value="2"/>
</dbReference>
<dbReference type="SMART" id="SM01049">
    <property type="entry name" value="Cache_2"/>
    <property type="match status" value="1"/>
</dbReference>
<accession>V6F5Z9</accession>
<reference evidence="11 12" key="1">
    <citation type="journal article" date="2014" name="Genome Announc.">
        <title>Complete genome sequence of Magnetospirillum gryphiswaldense MSR-1.</title>
        <authorList>
            <person name="Wang X."/>
            <person name="Wang Q."/>
            <person name="Zhang W."/>
            <person name="Wang Y."/>
            <person name="Li L."/>
            <person name="Wen T."/>
            <person name="Zhang T."/>
            <person name="Zhang Y."/>
            <person name="Xu J."/>
            <person name="Hu J."/>
            <person name="Li S."/>
            <person name="Liu L."/>
            <person name="Liu J."/>
            <person name="Jiang W."/>
            <person name="Tian J."/>
            <person name="Li Y."/>
            <person name="Schuler D."/>
            <person name="Wang L."/>
            <person name="Li J."/>
        </authorList>
    </citation>
    <scope>NUCLEOTIDE SEQUENCE [LARGE SCALE GENOMIC DNA]</scope>
    <source>
        <strain evidence="12">DSM 6361 / JCM 21280 / NBRC 15271 / MSR-1</strain>
    </source>
</reference>
<feature type="transmembrane region" description="Helical" evidence="6">
    <location>
        <begin position="187"/>
        <end position="208"/>
    </location>
</feature>
<dbReference type="eggNOG" id="COG5001">
    <property type="taxonomic scope" value="Bacteria"/>
</dbReference>
<dbReference type="Pfam" id="PF17200">
    <property type="entry name" value="sCache_2"/>
    <property type="match status" value="1"/>
</dbReference>
<keyword evidence="4 6" id="KW-1133">Transmembrane helix</keyword>
<dbReference type="PROSITE" id="PS50112">
    <property type="entry name" value="PAS"/>
    <property type="match status" value="1"/>
</dbReference>
<dbReference type="SMART" id="SM00267">
    <property type="entry name" value="GGDEF"/>
    <property type="match status" value="1"/>
</dbReference>
<keyword evidence="2" id="KW-1003">Cell membrane</keyword>
<dbReference type="PANTHER" id="PTHR46663">
    <property type="entry name" value="DIGUANYLATE CYCLASE DGCT-RELATED"/>
    <property type="match status" value="1"/>
</dbReference>
<evidence type="ECO:0000259" key="10">
    <source>
        <dbReference type="PROSITE" id="PS50887"/>
    </source>
</evidence>
<dbReference type="InterPro" id="IPR003660">
    <property type="entry name" value="HAMP_dom"/>
</dbReference>
<evidence type="ECO:0000259" key="8">
    <source>
        <dbReference type="PROSITE" id="PS50113"/>
    </source>
</evidence>
<dbReference type="Proteomes" id="UP000018922">
    <property type="component" value="Chromosome I"/>
</dbReference>
<dbReference type="Pfam" id="PF00672">
    <property type="entry name" value="HAMP"/>
    <property type="match status" value="1"/>
</dbReference>
<dbReference type="SUPFAM" id="SSF55785">
    <property type="entry name" value="PYP-like sensor domain (PAS domain)"/>
    <property type="match status" value="1"/>
</dbReference>
<gene>
    <name evidence="11" type="ordered locus">MGMSRv2__2708</name>
</gene>
<dbReference type="PROSITE" id="PS50887">
    <property type="entry name" value="GGDEF"/>
    <property type="match status" value="1"/>
</dbReference>
<keyword evidence="12" id="KW-1185">Reference proteome</keyword>
<dbReference type="CDD" id="cd01949">
    <property type="entry name" value="GGDEF"/>
    <property type="match status" value="1"/>
</dbReference>
<dbReference type="CDD" id="cd00130">
    <property type="entry name" value="PAS"/>
    <property type="match status" value="1"/>
</dbReference>
<evidence type="ECO:0000256" key="2">
    <source>
        <dbReference type="ARBA" id="ARBA00022475"/>
    </source>
</evidence>
<evidence type="ECO:0000259" key="7">
    <source>
        <dbReference type="PROSITE" id="PS50112"/>
    </source>
</evidence>
<dbReference type="Pfam" id="PF00990">
    <property type="entry name" value="GGDEF"/>
    <property type="match status" value="1"/>
</dbReference>
<dbReference type="CDD" id="cd06225">
    <property type="entry name" value="HAMP"/>
    <property type="match status" value="1"/>
</dbReference>
<dbReference type="SMART" id="SM00091">
    <property type="entry name" value="PAS"/>
    <property type="match status" value="1"/>
</dbReference>
<proteinExistence type="predicted"/>
<evidence type="ECO:0000256" key="1">
    <source>
        <dbReference type="ARBA" id="ARBA00004651"/>
    </source>
</evidence>
<evidence type="ECO:0000256" key="5">
    <source>
        <dbReference type="ARBA" id="ARBA00023136"/>
    </source>
</evidence>
<dbReference type="InterPro" id="IPR035965">
    <property type="entry name" value="PAS-like_dom_sf"/>
</dbReference>
<dbReference type="KEGG" id="mgy:MGMSRv2__2708"/>
<dbReference type="InterPro" id="IPR029787">
    <property type="entry name" value="Nucleotide_cyclase"/>
</dbReference>
<dbReference type="PROSITE" id="PS50113">
    <property type="entry name" value="PAC"/>
    <property type="match status" value="1"/>
</dbReference>